<accession>A0A0F9L512</accession>
<gene>
    <name evidence="1" type="ORF">LCGC14_1320270</name>
</gene>
<protein>
    <submittedName>
        <fullName evidence="1">Uncharacterized protein</fullName>
    </submittedName>
</protein>
<dbReference type="AlphaFoldDB" id="A0A0F9L512"/>
<dbReference type="EMBL" id="LAZR01007872">
    <property type="protein sequence ID" value="KKM82371.1"/>
    <property type="molecule type" value="Genomic_DNA"/>
</dbReference>
<reference evidence="1" key="1">
    <citation type="journal article" date="2015" name="Nature">
        <title>Complex archaea that bridge the gap between prokaryotes and eukaryotes.</title>
        <authorList>
            <person name="Spang A."/>
            <person name="Saw J.H."/>
            <person name="Jorgensen S.L."/>
            <person name="Zaremba-Niedzwiedzka K."/>
            <person name="Martijn J."/>
            <person name="Lind A.E."/>
            <person name="van Eijk R."/>
            <person name="Schleper C."/>
            <person name="Guy L."/>
            <person name="Ettema T.J."/>
        </authorList>
    </citation>
    <scope>NUCLEOTIDE SEQUENCE</scope>
</reference>
<sequence>MTPAVSLFLGVPHESEPHVFIIDLVYVANSDTFEFQIVVKR</sequence>
<evidence type="ECO:0000313" key="1">
    <source>
        <dbReference type="EMBL" id="KKM82371.1"/>
    </source>
</evidence>
<comment type="caution">
    <text evidence="1">The sequence shown here is derived from an EMBL/GenBank/DDBJ whole genome shotgun (WGS) entry which is preliminary data.</text>
</comment>
<proteinExistence type="predicted"/>
<organism evidence="1">
    <name type="scientific">marine sediment metagenome</name>
    <dbReference type="NCBI Taxonomy" id="412755"/>
    <lineage>
        <taxon>unclassified sequences</taxon>
        <taxon>metagenomes</taxon>
        <taxon>ecological metagenomes</taxon>
    </lineage>
</organism>
<name>A0A0F9L512_9ZZZZ</name>